<proteinExistence type="predicted"/>
<dbReference type="WBParaSite" id="nRc.2.0.1.t32467-RA">
    <property type="protein sequence ID" value="nRc.2.0.1.t32467-RA"/>
    <property type="gene ID" value="nRc.2.0.1.g32467"/>
</dbReference>
<evidence type="ECO:0000313" key="1">
    <source>
        <dbReference type="Proteomes" id="UP000887565"/>
    </source>
</evidence>
<dbReference type="Proteomes" id="UP000887565">
    <property type="component" value="Unplaced"/>
</dbReference>
<evidence type="ECO:0000313" key="2">
    <source>
        <dbReference type="WBParaSite" id="nRc.2.0.1.t32467-RA"/>
    </source>
</evidence>
<reference evidence="2" key="1">
    <citation type="submission" date="2022-11" db="UniProtKB">
        <authorList>
            <consortium name="WormBaseParasite"/>
        </authorList>
    </citation>
    <scope>IDENTIFICATION</scope>
</reference>
<accession>A0A915K0Z8</accession>
<sequence>MKSELRILAELRDGVVVSTGPASFLPGNPSGVDIIPCSPNNGHLYLSFSTQRNHWDPSANFVIPLSFGMCRLRCVLFGRKRQT</sequence>
<protein>
    <submittedName>
        <fullName evidence="2">Uncharacterized protein</fullName>
    </submittedName>
</protein>
<name>A0A915K0Z8_ROMCU</name>
<organism evidence="1 2">
    <name type="scientific">Romanomermis culicivorax</name>
    <name type="common">Nematode worm</name>
    <dbReference type="NCBI Taxonomy" id="13658"/>
    <lineage>
        <taxon>Eukaryota</taxon>
        <taxon>Metazoa</taxon>
        <taxon>Ecdysozoa</taxon>
        <taxon>Nematoda</taxon>
        <taxon>Enoplea</taxon>
        <taxon>Dorylaimia</taxon>
        <taxon>Mermithida</taxon>
        <taxon>Mermithoidea</taxon>
        <taxon>Mermithidae</taxon>
        <taxon>Romanomermis</taxon>
    </lineage>
</organism>
<dbReference type="AlphaFoldDB" id="A0A915K0Z8"/>
<keyword evidence="1" id="KW-1185">Reference proteome</keyword>